<keyword evidence="2" id="KW-1185">Reference proteome</keyword>
<gene>
    <name evidence="1" type="ORF">Afil01_68510</name>
</gene>
<protein>
    <recommendedName>
        <fullName evidence="3">Protein kinase domain-containing protein</fullName>
    </recommendedName>
</protein>
<dbReference type="RefSeq" id="WP_285667616.1">
    <property type="nucleotide sequence ID" value="NZ_BSTX01000009.1"/>
</dbReference>
<dbReference type="SUPFAM" id="SSF56112">
    <property type="entry name" value="Protein kinase-like (PK-like)"/>
    <property type="match status" value="1"/>
</dbReference>
<organism evidence="1 2">
    <name type="scientific">Actinorhabdospora filicis</name>
    <dbReference type="NCBI Taxonomy" id="1785913"/>
    <lineage>
        <taxon>Bacteria</taxon>
        <taxon>Bacillati</taxon>
        <taxon>Actinomycetota</taxon>
        <taxon>Actinomycetes</taxon>
        <taxon>Micromonosporales</taxon>
        <taxon>Micromonosporaceae</taxon>
        <taxon>Actinorhabdospora</taxon>
    </lineage>
</organism>
<accession>A0A9W6SU84</accession>
<dbReference type="Gene3D" id="1.10.510.10">
    <property type="entry name" value="Transferase(Phosphotransferase) domain 1"/>
    <property type="match status" value="1"/>
</dbReference>
<evidence type="ECO:0000313" key="2">
    <source>
        <dbReference type="Proteomes" id="UP001165079"/>
    </source>
</evidence>
<dbReference type="InterPro" id="IPR011009">
    <property type="entry name" value="Kinase-like_dom_sf"/>
</dbReference>
<dbReference type="Proteomes" id="UP001165079">
    <property type="component" value="Unassembled WGS sequence"/>
</dbReference>
<sequence>MDDVTPVFTDAAAEVFIDPLGLRVVSLQPAPGDYDPWAARLSAAADPGLAGVRHAGRDEHGRAVLVVEAAPVTLAERLVEHGAIGAAEAVRVGRSIAGGLAALHASGLAHGAVCPSTIALGRRAFLAGFDTFAPGLARPGARNPFAPPGDAGPAADVCALAMTLYRAMGGQGAVTAMYDVPDALTALLKACTAADPSLRPGAAALRDLLAGLTVPEGTVPPVPLSPEAVGADVRPLTDKVVSINIAVAGAAAAGAAVAAGVVVGHALPGLAGVGASAQAGAAAAKSGVGLLLTKIGVGVVAVAVVATGVAIGVNAFGGGGSGDDAPAIVAGPSASSKPNGPPTAEIKNYDWANATFQGFEEDQDSRVTLSGGKADVYSETEFIEMPDVPLYADLDEDGDLDAVTMLVRHGGNAEPTTVFIWLWTDGKAVQIPGWVVGRVHCGDEFEAPVVDGNTVRMKIWRRIASPMCAPDPKDFEITEVTIAVRGGFPVALNPYGAVSRCPAALSTQQVTAVPLVWRDPAAPAVGTAGEFTSITAEPSTGTEPWTVARLVRSDGTVSCGWAPASTVS</sequence>
<dbReference type="EMBL" id="BSTX01000009">
    <property type="protein sequence ID" value="GLZ82044.1"/>
    <property type="molecule type" value="Genomic_DNA"/>
</dbReference>
<dbReference type="AlphaFoldDB" id="A0A9W6SU84"/>
<name>A0A9W6SU84_9ACTN</name>
<proteinExistence type="predicted"/>
<evidence type="ECO:0000313" key="1">
    <source>
        <dbReference type="EMBL" id="GLZ82044.1"/>
    </source>
</evidence>
<evidence type="ECO:0008006" key="3">
    <source>
        <dbReference type="Google" id="ProtNLM"/>
    </source>
</evidence>
<reference evidence="1" key="1">
    <citation type="submission" date="2023-03" db="EMBL/GenBank/DDBJ databases">
        <title>Actinorhabdospora filicis NBRC 111898.</title>
        <authorList>
            <person name="Ichikawa N."/>
            <person name="Sato H."/>
            <person name="Tonouchi N."/>
        </authorList>
    </citation>
    <scope>NUCLEOTIDE SEQUENCE</scope>
    <source>
        <strain evidence="1">NBRC 111898</strain>
    </source>
</reference>
<comment type="caution">
    <text evidence="1">The sequence shown here is derived from an EMBL/GenBank/DDBJ whole genome shotgun (WGS) entry which is preliminary data.</text>
</comment>